<evidence type="ECO:0000256" key="4">
    <source>
        <dbReference type="SAM" id="MobiDB-lite"/>
    </source>
</evidence>
<dbReference type="Proteomes" id="UP000002058">
    <property type="component" value="Unassembled WGS sequence"/>
</dbReference>
<dbReference type="InterPro" id="IPR037593">
    <property type="entry name" value="MIOS/Sea4"/>
</dbReference>
<dbReference type="GO" id="GO:1904263">
    <property type="term" value="P:positive regulation of TORC1 signaling"/>
    <property type="evidence" value="ECO:0007669"/>
    <property type="project" value="TreeGrafter"/>
</dbReference>
<accession>C4JK45</accession>
<dbReference type="Pfam" id="PF21719">
    <property type="entry name" value="MIOS_a-sol"/>
    <property type="match status" value="1"/>
</dbReference>
<dbReference type="KEGG" id="ure:UREG_02002"/>
<dbReference type="InterPro" id="IPR036322">
    <property type="entry name" value="WD40_repeat_dom_sf"/>
</dbReference>
<reference evidence="8" key="1">
    <citation type="journal article" date="2009" name="Genome Res.">
        <title>Comparative genomic analyses of the human fungal pathogens Coccidioides and their relatives.</title>
        <authorList>
            <person name="Sharpton T.J."/>
            <person name="Stajich J.E."/>
            <person name="Rounsley S.D."/>
            <person name="Gardner M.J."/>
            <person name="Wortman J.R."/>
            <person name="Jordar V.S."/>
            <person name="Maiti R."/>
            <person name="Kodira C.D."/>
            <person name="Neafsey D.E."/>
            <person name="Zeng Q."/>
            <person name="Hung C.-Y."/>
            <person name="McMahan C."/>
            <person name="Muszewska A."/>
            <person name="Grynberg M."/>
            <person name="Mandel M.A."/>
            <person name="Kellner E.M."/>
            <person name="Barker B.M."/>
            <person name="Galgiani J.N."/>
            <person name="Orbach M.J."/>
            <person name="Kirkland T.N."/>
            <person name="Cole G.T."/>
            <person name="Henn M.R."/>
            <person name="Birren B.W."/>
            <person name="Taylor J.W."/>
        </authorList>
    </citation>
    <scope>NUCLEOTIDE SEQUENCE [LARGE SCALE GENOMIC DNA]</scope>
    <source>
        <strain evidence="8">UAMH 1704</strain>
    </source>
</reference>
<protein>
    <submittedName>
        <fullName evidence="7">Uncharacterized protein</fullName>
    </submittedName>
</protein>
<proteinExistence type="inferred from homology"/>
<feature type="domain" description="MIOS-like alpha-solenoid" evidence="6">
    <location>
        <begin position="507"/>
        <end position="728"/>
    </location>
</feature>
<dbReference type="CDD" id="cd16691">
    <property type="entry name" value="mRING-H2-C3H3C2_Mio"/>
    <property type="match status" value="1"/>
</dbReference>
<feature type="compositionally biased region" description="Polar residues" evidence="4">
    <location>
        <begin position="1"/>
        <end position="19"/>
    </location>
</feature>
<dbReference type="STRING" id="336963.C4JK45"/>
<dbReference type="OMA" id="YEPTGHA"/>
<keyword evidence="8" id="KW-1185">Reference proteome</keyword>
<evidence type="ECO:0000256" key="2">
    <source>
        <dbReference type="ARBA" id="ARBA00022574"/>
    </source>
</evidence>
<dbReference type="OrthoDB" id="341486at2759"/>
<evidence type="ECO:0000259" key="6">
    <source>
        <dbReference type="Pfam" id="PF21719"/>
    </source>
</evidence>
<dbReference type="InterPro" id="IPR031488">
    <property type="entry name" value="Zn_ribbon_mio"/>
</dbReference>
<feature type="compositionally biased region" description="Pro residues" evidence="4">
    <location>
        <begin position="22"/>
        <end position="33"/>
    </location>
</feature>
<dbReference type="RefSeq" id="XP_002542486.1">
    <property type="nucleotide sequence ID" value="XM_002542440.1"/>
</dbReference>
<dbReference type="SUPFAM" id="SSF50978">
    <property type="entry name" value="WD40 repeat-like"/>
    <property type="match status" value="1"/>
</dbReference>
<evidence type="ECO:0000313" key="8">
    <source>
        <dbReference type="Proteomes" id="UP000002058"/>
    </source>
</evidence>
<evidence type="ECO:0000313" key="7">
    <source>
        <dbReference type="EMBL" id="EEP77153.1"/>
    </source>
</evidence>
<sequence length="981" mass="109675">MDSSPSLASVAPQLTYQEQSSPPTPTFSPPPWPLTEIDYDLQELSKMETAVRWAPASTAEDQRFLYVDSKGQTFSHCRVTSRPDKSTLSYEVLSSASNGSEFRSFDWSPIEEKLVAVGHAMGEVVVVHLEDGTRTPLTLPSKVQRVCHGLAWNTRGLLAAELDKFRGDHCVYIWDPNQRPVRGTSRGGSDRQVPDPLRKYANGEPVTSLTFLRDQPNVLIAGTKGQSNYFASCAPHDDATVCIWDRRSGSRYSAATGGSSGTIDGGQVLEIKPDIDTGSTIWNLRFSQTHRGRLGMSTDTGIFRAYHVEKEYSAEEHRVTLEKTVGGESGKNYPELLYTKNVREFQTGSPPQARSEDPSKRVGAFDFLNFCSSGDLEAITILNDKTVAMYRLPPIPGPVSLSFQSLFVRGGFANGQDFKTIAPETGVKVGQALDDAQGRAFEMKLEAEMEEKEVEDEEDLTEIWNLSSRARRELFVLPEKAANFKDALTMMAVPRLRLQEGHLLDPRRIFNIVTEDPGLLSLWDWISFARTRAASKSQIVRGVDMNYLGVQSVWTGNLGLSLENRLASSDLDDDVDVSKLIEELVKQLELPDYKMCDTDFKTRRQLCLDICGGIGTVKQLEKEMAAFIKADEITKAALFAMFQEEDDLAYKALKDSPAEMHKFLAMAVAGGSTAKENKDWDEACAELAIRSIDPFTKAILARVRKGSWDVVLEETTSLPLKYRVQVALRWLPDDKLTTYIRDATSEAVRQGDIEGWVLTGLDHAAMDLFDSYIDKFNDFQTAVSVMSYAVPRFISDPRNISRFYGWRNAYRYQMNRWKMYLWRARFDINSRDLAVTWDGRRLTKPPPQQVSLVCTYCTQLLSQKGEQPEHEVSGAETIHHTQGNPLGSSQTGGIICPKCGRHMPRCGVCGGWLGTPRPMPKSSVAEDATKGIAALRLEEGLRKSVAFCIRCSHGNHADHAKTWFETHRKCPVTDCNCMCRE</sequence>
<dbReference type="EMBL" id="CH476615">
    <property type="protein sequence ID" value="EEP77153.1"/>
    <property type="molecule type" value="Genomic_DNA"/>
</dbReference>
<dbReference type="Pfam" id="PF17034">
    <property type="entry name" value="zinc_ribbon_16"/>
    <property type="match status" value="1"/>
</dbReference>
<dbReference type="eggNOG" id="KOG1008">
    <property type="taxonomic scope" value="Eukaryota"/>
</dbReference>
<dbReference type="Gene3D" id="2.130.10.10">
    <property type="entry name" value="YVTN repeat-like/Quinoprotein amine dehydrogenase"/>
    <property type="match status" value="1"/>
</dbReference>
<organism evidence="7 8">
    <name type="scientific">Uncinocarpus reesii (strain UAMH 1704)</name>
    <dbReference type="NCBI Taxonomy" id="336963"/>
    <lineage>
        <taxon>Eukaryota</taxon>
        <taxon>Fungi</taxon>
        <taxon>Dikarya</taxon>
        <taxon>Ascomycota</taxon>
        <taxon>Pezizomycotina</taxon>
        <taxon>Eurotiomycetes</taxon>
        <taxon>Eurotiomycetidae</taxon>
        <taxon>Onygenales</taxon>
        <taxon>Onygenaceae</taxon>
        <taxon>Uncinocarpus</taxon>
    </lineage>
</organism>
<dbReference type="PANTHER" id="PTHR16453">
    <property type="entry name" value="WD40 DOMAIN-CONTAINING PROTEIN MIO FAMILY MEMBER"/>
    <property type="match status" value="1"/>
</dbReference>
<dbReference type="AlphaFoldDB" id="C4JK45"/>
<comment type="similarity">
    <text evidence="1">Belongs to the WD repeat mio family.</text>
</comment>
<dbReference type="InterPro" id="IPR049092">
    <property type="entry name" value="MIOS_a-sol"/>
</dbReference>
<evidence type="ECO:0000259" key="5">
    <source>
        <dbReference type="Pfam" id="PF17034"/>
    </source>
</evidence>
<evidence type="ECO:0000256" key="3">
    <source>
        <dbReference type="ARBA" id="ARBA00022737"/>
    </source>
</evidence>
<keyword evidence="3" id="KW-0677">Repeat</keyword>
<gene>
    <name evidence="7" type="ORF">UREG_02002</name>
</gene>
<feature type="region of interest" description="Disordered" evidence="4">
    <location>
        <begin position="1"/>
        <end position="33"/>
    </location>
</feature>
<dbReference type="HOGENOM" id="CLU_005843_0_0_1"/>
<dbReference type="GO" id="GO:0005737">
    <property type="term" value="C:cytoplasm"/>
    <property type="evidence" value="ECO:0007669"/>
    <property type="project" value="TreeGrafter"/>
</dbReference>
<feature type="domain" description="GATOR2 complex protein MIO zinc-ribbon like" evidence="5">
    <location>
        <begin position="854"/>
        <end position="981"/>
    </location>
</feature>
<dbReference type="VEuPathDB" id="FungiDB:UREG_02002"/>
<dbReference type="InParanoid" id="C4JK45"/>
<dbReference type="InterPro" id="IPR015943">
    <property type="entry name" value="WD40/YVTN_repeat-like_dom_sf"/>
</dbReference>
<keyword evidence="2" id="KW-0853">WD repeat</keyword>
<name>C4JK45_UNCRE</name>
<dbReference type="PANTHER" id="PTHR16453:SF9">
    <property type="entry name" value="GATOR COMPLEX PROTEIN MIOS"/>
    <property type="match status" value="1"/>
</dbReference>
<evidence type="ECO:0000256" key="1">
    <source>
        <dbReference type="ARBA" id="ARBA00009713"/>
    </source>
</evidence>
<dbReference type="GeneID" id="8440438"/>
<dbReference type="FunCoup" id="C4JK45">
    <property type="interactions" value="667"/>
</dbReference>